<name>A0A964E4D3_9PROT</name>
<dbReference type="InterPro" id="IPR052186">
    <property type="entry name" value="Hydantoin_racemase-like"/>
</dbReference>
<dbReference type="EMBL" id="JAESVA010000004">
    <property type="protein sequence ID" value="MCB8881354.1"/>
    <property type="molecule type" value="Genomic_DNA"/>
</dbReference>
<accession>A0A964E4D3</accession>
<gene>
    <name evidence="2" type="ORF">ACELLULO517_13985</name>
</gene>
<comment type="caution">
    <text evidence="2">The sequence shown here is derived from an EMBL/GenBank/DDBJ whole genome shotgun (WGS) entry which is preliminary data.</text>
</comment>
<comment type="similarity">
    <text evidence="1">Belongs to the HyuE racemase family.</text>
</comment>
<dbReference type="PANTHER" id="PTHR28047:SF5">
    <property type="entry name" value="PROTEIN DCG1"/>
    <property type="match status" value="1"/>
</dbReference>
<dbReference type="AlphaFoldDB" id="A0A964E4D3"/>
<keyword evidence="3" id="KW-1185">Reference proteome</keyword>
<dbReference type="Gene3D" id="3.40.50.12500">
    <property type="match status" value="1"/>
</dbReference>
<evidence type="ECO:0000256" key="1">
    <source>
        <dbReference type="ARBA" id="ARBA00038414"/>
    </source>
</evidence>
<dbReference type="Pfam" id="PF01177">
    <property type="entry name" value="Asp_Glu_race"/>
    <property type="match status" value="1"/>
</dbReference>
<dbReference type="PANTHER" id="PTHR28047">
    <property type="entry name" value="PROTEIN DCG1"/>
    <property type="match status" value="1"/>
</dbReference>
<dbReference type="GO" id="GO:0047661">
    <property type="term" value="F:amino-acid racemase activity"/>
    <property type="evidence" value="ECO:0007669"/>
    <property type="project" value="InterPro"/>
</dbReference>
<dbReference type="Proteomes" id="UP000721844">
    <property type="component" value="Unassembled WGS sequence"/>
</dbReference>
<dbReference type="RefSeq" id="WP_227308025.1">
    <property type="nucleotide sequence ID" value="NZ_JAESVA010000004.1"/>
</dbReference>
<dbReference type="InterPro" id="IPR053714">
    <property type="entry name" value="Iso_Racemase_Enz_sf"/>
</dbReference>
<organism evidence="2 3">
    <name type="scientific">Acidisoma cellulosilyticum</name>
    <dbReference type="NCBI Taxonomy" id="2802395"/>
    <lineage>
        <taxon>Bacteria</taxon>
        <taxon>Pseudomonadati</taxon>
        <taxon>Pseudomonadota</taxon>
        <taxon>Alphaproteobacteria</taxon>
        <taxon>Acetobacterales</taxon>
        <taxon>Acidocellaceae</taxon>
        <taxon>Acidisoma</taxon>
    </lineage>
</organism>
<dbReference type="InterPro" id="IPR015942">
    <property type="entry name" value="Asp/Glu/hydantoin_racemase"/>
</dbReference>
<evidence type="ECO:0000313" key="3">
    <source>
        <dbReference type="Proteomes" id="UP000721844"/>
    </source>
</evidence>
<sequence>MRLLLLNPNTTEALTERMASVARGIAAETTVIDAITAPRGLPYIATRAEAVIGGAIALEMLADLSAPYDAVIMAAFGDPALNAARELLSVPVVGLAEASILTACMLGRRFSIVTFSANLAPWFEECVAANGMGGRLASLRVARQAFSDIDLVQAEMTAALVEAATLAAREDGAEVIILGGAPLAGLARRVAPLLPVPVIDSVEAATRMAETLALLKPRKAEIGSFRLPDGKPTVGLPAALASLLGGGG</sequence>
<proteinExistence type="inferred from homology"/>
<evidence type="ECO:0000313" key="2">
    <source>
        <dbReference type="EMBL" id="MCB8881354.1"/>
    </source>
</evidence>
<reference evidence="2 3" key="1">
    <citation type="journal article" date="2021" name="Microorganisms">
        <title>Acidisoma silvae sp. nov. and Acidisomacellulosilytica sp. nov., Two Acidophilic Bacteria Isolated from Decaying Wood, Hydrolyzing Cellulose and Producing Poly-3-hydroxybutyrate.</title>
        <authorList>
            <person name="Mieszkin S."/>
            <person name="Pouder E."/>
            <person name="Uroz S."/>
            <person name="Simon-Colin C."/>
            <person name="Alain K."/>
        </authorList>
    </citation>
    <scope>NUCLEOTIDE SEQUENCE [LARGE SCALE GENOMIC DNA]</scope>
    <source>
        <strain evidence="2 3">HW T5.17</strain>
    </source>
</reference>
<protein>
    <submittedName>
        <fullName evidence="2">Aspartate/glutamate racemase family protein</fullName>
    </submittedName>
</protein>